<dbReference type="SMART" id="SM00534">
    <property type="entry name" value="MUTSac"/>
    <property type="match status" value="1"/>
</dbReference>
<dbReference type="Proteomes" id="UP000290545">
    <property type="component" value="Unassembled WGS sequence"/>
</dbReference>
<name>A0A4Q1DBH7_9BACT</name>
<evidence type="ECO:0000256" key="2">
    <source>
        <dbReference type="ARBA" id="ARBA00022840"/>
    </source>
</evidence>
<evidence type="ECO:0000313" key="6">
    <source>
        <dbReference type="Proteomes" id="UP000290545"/>
    </source>
</evidence>
<feature type="domain" description="DNA mismatch repair proteins mutS family" evidence="4">
    <location>
        <begin position="255"/>
        <end position="437"/>
    </location>
</feature>
<protein>
    <submittedName>
        <fullName evidence="5">DNA mismatch repair protein</fullName>
    </submittedName>
</protein>
<dbReference type="SUPFAM" id="SSF48334">
    <property type="entry name" value="DNA repair protein MutS, domain III"/>
    <property type="match status" value="1"/>
</dbReference>
<dbReference type="GO" id="GO:0006298">
    <property type="term" value="P:mismatch repair"/>
    <property type="evidence" value="ECO:0007669"/>
    <property type="project" value="InterPro"/>
</dbReference>
<dbReference type="GO" id="GO:0005524">
    <property type="term" value="F:ATP binding"/>
    <property type="evidence" value="ECO:0007669"/>
    <property type="project" value="UniProtKB-KW"/>
</dbReference>
<proteinExistence type="predicted"/>
<keyword evidence="3" id="KW-0238">DNA-binding</keyword>
<dbReference type="InterPro" id="IPR027417">
    <property type="entry name" value="P-loop_NTPase"/>
</dbReference>
<keyword evidence="1" id="KW-0547">Nucleotide-binding</keyword>
<dbReference type="Pfam" id="PF05192">
    <property type="entry name" value="MutS_III"/>
    <property type="match status" value="1"/>
</dbReference>
<reference evidence="5 6" key="1">
    <citation type="submission" date="2019-01" db="EMBL/GenBank/DDBJ databases">
        <title>Filimonas sp. strain TTM-71.</title>
        <authorList>
            <person name="Chen W.-M."/>
        </authorList>
    </citation>
    <scope>NUCLEOTIDE SEQUENCE [LARGE SCALE GENOMIC DNA]</scope>
    <source>
        <strain evidence="5 6">TTM-71</strain>
    </source>
</reference>
<dbReference type="EMBL" id="SDHZ01000001">
    <property type="protein sequence ID" value="RXK86792.1"/>
    <property type="molecule type" value="Genomic_DNA"/>
</dbReference>
<dbReference type="RefSeq" id="WP_129002541.1">
    <property type="nucleotide sequence ID" value="NZ_SDHZ01000001.1"/>
</dbReference>
<sequence>MKEFITDKQTLEDLNLTGKYNPRSLFSLFNKVQTSGAERLLDEMFRHPLTDADAINRRSAMFRYYQEKGLRFSLESAGFRDAEAYLGSAGEGPFPVLFMGLLQKKVLAAATRDERYGRLVTGINAATSLLQRVFRLLPTLDDYPDPQEWALVKKLAADQRLSWIGCWDNKERVSFPELAKRHHLLRQVFQKEMEQLLELVYKVDLCIAVAAVASEQGFCYAKALDRNENVIKAEGLRHPALKKGVANSLYFNRNHNLLFLTGANMAGKSTLMKSLGIALYMGHMGFPVAVTNMQFSVRDGLFTSINVADNLNQGYSHFYAEVLRVKKVAEQVSKGLNLVVVFDELFKGTNVKDAFDATLSVTKAFGLYRNCVFVVSTHIIEVGEVLRAGSPDTLFRYLPTVMEGAVPRYPYTLAEGITNDRQGMMIIQNEGVFDLLE</sequence>
<evidence type="ECO:0000259" key="4">
    <source>
        <dbReference type="SMART" id="SM00534"/>
    </source>
</evidence>
<dbReference type="InterPro" id="IPR007696">
    <property type="entry name" value="DNA_mismatch_repair_MutS_core"/>
</dbReference>
<dbReference type="Gene3D" id="3.40.50.300">
    <property type="entry name" value="P-loop containing nucleotide triphosphate hydrolases"/>
    <property type="match status" value="1"/>
</dbReference>
<dbReference type="InterPro" id="IPR036187">
    <property type="entry name" value="DNA_mismatch_repair_MutS_sf"/>
</dbReference>
<organism evidence="5 6">
    <name type="scientific">Filimonas effusa</name>
    <dbReference type="NCBI Taxonomy" id="2508721"/>
    <lineage>
        <taxon>Bacteria</taxon>
        <taxon>Pseudomonadati</taxon>
        <taxon>Bacteroidota</taxon>
        <taxon>Chitinophagia</taxon>
        <taxon>Chitinophagales</taxon>
        <taxon>Chitinophagaceae</taxon>
        <taxon>Filimonas</taxon>
    </lineage>
</organism>
<evidence type="ECO:0000256" key="3">
    <source>
        <dbReference type="ARBA" id="ARBA00023125"/>
    </source>
</evidence>
<dbReference type="GO" id="GO:0030983">
    <property type="term" value="F:mismatched DNA binding"/>
    <property type="evidence" value="ECO:0007669"/>
    <property type="project" value="InterPro"/>
</dbReference>
<evidence type="ECO:0000256" key="1">
    <source>
        <dbReference type="ARBA" id="ARBA00022741"/>
    </source>
</evidence>
<keyword evidence="2" id="KW-0067">ATP-binding</keyword>
<comment type="caution">
    <text evidence="5">The sequence shown here is derived from an EMBL/GenBank/DDBJ whole genome shotgun (WGS) entry which is preliminary data.</text>
</comment>
<dbReference type="SUPFAM" id="SSF52540">
    <property type="entry name" value="P-loop containing nucleoside triphosphate hydrolases"/>
    <property type="match status" value="1"/>
</dbReference>
<evidence type="ECO:0000313" key="5">
    <source>
        <dbReference type="EMBL" id="RXK86792.1"/>
    </source>
</evidence>
<dbReference type="PANTHER" id="PTHR11361">
    <property type="entry name" value="DNA MISMATCH REPAIR PROTEIN MUTS FAMILY MEMBER"/>
    <property type="match status" value="1"/>
</dbReference>
<dbReference type="InterPro" id="IPR000432">
    <property type="entry name" value="DNA_mismatch_repair_MutS_C"/>
</dbReference>
<dbReference type="GO" id="GO:0140664">
    <property type="term" value="F:ATP-dependent DNA damage sensor activity"/>
    <property type="evidence" value="ECO:0007669"/>
    <property type="project" value="InterPro"/>
</dbReference>
<dbReference type="Pfam" id="PF00488">
    <property type="entry name" value="MutS_V"/>
    <property type="match status" value="1"/>
</dbReference>
<gene>
    <name evidence="5" type="ORF">ESB13_08335</name>
</gene>
<dbReference type="Gene3D" id="1.10.1420.10">
    <property type="match status" value="1"/>
</dbReference>
<dbReference type="AlphaFoldDB" id="A0A4Q1DBH7"/>
<dbReference type="PANTHER" id="PTHR11361:SF99">
    <property type="entry name" value="DNA MISMATCH REPAIR PROTEIN"/>
    <property type="match status" value="1"/>
</dbReference>
<keyword evidence="6" id="KW-1185">Reference proteome</keyword>
<dbReference type="OrthoDB" id="1097361at2"/>
<accession>A0A4Q1DBH7</accession>
<dbReference type="InterPro" id="IPR045076">
    <property type="entry name" value="MutS"/>
</dbReference>